<evidence type="ECO:0000256" key="1">
    <source>
        <dbReference type="SAM" id="Phobius"/>
    </source>
</evidence>
<evidence type="ECO:0000313" key="2">
    <source>
        <dbReference type="EMBL" id="ETN82627.1"/>
    </source>
</evidence>
<accession>W2TNN7</accession>
<evidence type="ECO:0000313" key="3">
    <source>
        <dbReference type="Proteomes" id="UP000053676"/>
    </source>
</evidence>
<dbReference type="AlphaFoldDB" id="W2TNN7"/>
<dbReference type="EMBL" id="KI658411">
    <property type="protein sequence ID" value="ETN82627.1"/>
    <property type="molecule type" value="Genomic_DNA"/>
</dbReference>
<dbReference type="Proteomes" id="UP000053676">
    <property type="component" value="Unassembled WGS sequence"/>
</dbReference>
<keyword evidence="1" id="KW-0472">Membrane</keyword>
<keyword evidence="1" id="KW-0812">Transmembrane</keyword>
<protein>
    <submittedName>
        <fullName evidence="2">Uncharacterized protein</fullName>
    </submittedName>
</protein>
<name>W2TNN7_NECAM</name>
<feature type="transmembrane region" description="Helical" evidence="1">
    <location>
        <begin position="43"/>
        <end position="60"/>
    </location>
</feature>
<gene>
    <name evidence="2" type="ORF">NECAME_01912</name>
</gene>
<dbReference type="KEGG" id="nai:NECAME_01912"/>
<sequence length="61" mass="7309">MTSSTMEITLPCLPDRRKQFEHHPRLCPRNQASKETDYTQLPYIYAHLFIAHVLHYFLLVH</sequence>
<keyword evidence="1" id="KW-1133">Transmembrane helix</keyword>
<proteinExistence type="predicted"/>
<organism evidence="2 3">
    <name type="scientific">Necator americanus</name>
    <name type="common">Human hookworm</name>
    <dbReference type="NCBI Taxonomy" id="51031"/>
    <lineage>
        <taxon>Eukaryota</taxon>
        <taxon>Metazoa</taxon>
        <taxon>Ecdysozoa</taxon>
        <taxon>Nematoda</taxon>
        <taxon>Chromadorea</taxon>
        <taxon>Rhabditida</taxon>
        <taxon>Rhabditina</taxon>
        <taxon>Rhabditomorpha</taxon>
        <taxon>Strongyloidea</taxon>
        <taxon>Ancylostomatidae</taxon>
        <taxon>Bunostominae</taxon>
        <taxon>Necator</taxon>
    </lineage>
</organism>
<keyword evidence="3" id="KW-1185">Reference proteome</keyword>
<reference evidence="3" key="1">
    <citation type="journal article" date="2014" name="Nat. Genet.">
        <title>Genome of the human hookworm Necator americanus.</title>
        <authorList>
            <person name="Tang Y.T."/>
            <person name="Gao X."/>
            <person name="Rosa B.A."/>
            <person name="Abubucker S."/>
            <person name="Hallsworth-Pepin K."/>
            <person name="Martin J."/>
            <person name="Tyagi R."/>
            <person name="Heizer E."/>
            <person name="Zhang X."/>
            <person name="Bhonagiri-Palsikar V."/>
            <person name="Minx P."/>
            <person name="Warren W.C."/>
            <person name="Wang Q."/>
            <person name="Zhan B."/>
            <person name="Hotez P.J."/>
            <person name="Sternberg P.W."/>
            <person name="Dougall A."/>
            <person name="Gaze S.T."/>
            <person name="Mulvenna J."/>
            <person name="Sotillo J."/>
            <person name="Ranganathan S."/>
            <person name="Rabelo E.M."/>
            <person name="Wilson R.K."/>
            <person name="Felgner P.L."/>
            <person name="Bethony J."/>
            <person name="Hawdon J.M."/>
            <person name="Gasser R.B."/>
            <person name="Loukas A."/>
            <person name="Mitreva M."/>
        </authorList>
    </citation>
    <scope>NUCLEOTIDE SEQUENCE [LARGE SCALE GENOMIC DNA]</scope>
</reference>